<feature type="compositionally biased region" description="Basic and acidic residues" evidence="1">
    <location>
        <begin position="331"/>
        <end position="350"/>
    </location>
</feature>
<comment type="caution">
    <text evidence="2">The sequence shown here is derived from an EMBL/GenBank/DDBJ whole genome shotgun (WGS) entry which is preliminary data.</text>
</comment>
<name>A0ABQ3LER6_9PSEU</name>
<accession>A0ABQ3LER6</accession>
<evidence type="ECO:0008006" key="4">
    <source>
        <dbReference type="Google" id="ProtNLM"/>
    </source>
</evidence>
<organism evidence="2 3">
    <name type="scientific">Amycolatopsis oliviviridis</name>
    <dbReference type="NCBI Taxonomy" id="1471590"/>
    <lineage>
        <taxon>Bacteria</taxon>
        <taxon>Bacillati</taxon>
        <taxon>Actinomycetota</taxon>
        <taxon>Actinomycetes</taxon>
        <taxon>Pseudonocardiales</taxon>
        <taxon>Pseudonocardiaceae</taxon>
        <taxon>Amycolatopsis</taxon>
    </lineage>
</organism>
<dbReference type="SUPFAM" id="SSF48452">
    <property type="entry name" value="TPR-like"/>
    <property type="match status" value="1"/>
</dbReference>
<evidence type="ECO:0000313" key="2">
    <source>
        <dbReference type="EMBL" id="GHH13884.1"/>
    </source>
</evidence>
<dbReference type="RefSeq" id="WP_229907753.1">
    <property type="nucleotide sequence ID" value="NZ_BNAY01000003.1"/>
</dbReference>
<sequence>MTNTGNGEPPRRVGTADVECLENAVDVLRALDYRQGGAFCRDAVHVVKTVSLLLHWSAVPGALRSRLLTVLADLHNLLGWTEFDIGRRIPARIRFDRALTLAAEAGNDNLVANIRYRLARLALHHDDVESGLDHLRRGQSAAHRSGSGRARAILTVNEAWALAMTGDERSALACLERAESQFDRADTWTAARPWEAFFGTTDMAAMRGTVLTELARTAGPRHSDDAIARLRDATGGYGAEMSRSLTLTLIMLAQNHALRGDLDEAVRAGTEAVDLARGLGSSRTKDRLAPLAGLLRGRAGDPGSRDLLERIDGYRATPVANPAHRRPSPQRTDEPNGRGQGRDEQCRPQE</sequence>
<gene>
    <name evidence="2" type="ORF">GCM10017790_26600</name>
</gene>
<proteinExistence type="predicted"/>
<evidence type="ECO:0000313" key="3">
    <source>
        <dbReference type="Proteomes" id="UP000635387"/>
    </source>
</evidence>
<keyword evidence="3" id="KW-1185">Reference proteome</keyword>
<dbReference type="EMBL" id="BNAY01000003">
    <property type="protein sequence ID" value="GHH13884.1"/>
    <property type="molecule type" value="Genomic_DNA"/>
</dbReference>
<reference evidence="3" key="1">
    <citation type="journal article" date="2019" name="Int. J. Syst. Evol. Microbiol.">
        <title>The Global Catalogue of Microorganisms (GCM) 10K type strain sequencing project: providing services to taxonomists for standard genome sequencing and annotation.</title>
        <authorList>
            <consortium name="The Broad Institute Genomics Platform"/>
            <consortium name="The Broad Institute Genome Sequencing Center for Infectious Disease"/>
            <person name="Wu L."/>
            <person name="Ma J."/>
        </authorList>
    </citation>
    <scope>NUCLEOTIDE SEQUENCE [LARGE SCALE GENOMIC DNA]</scope>
    <source>
        <strain evidence="3">CGMCC 4.7683</strain>
    </source>
</reference>
<dbReference type="InterPro" id="IPR011990">
    <property type="entry name" value="TPR-like_helical_dom_sf"/>
</dbReference>
<feature type="region of interest" description="Disordered" evidence="1">
    <location>
        <begin position="311"/>
        <end position="350"/>
    </location>
</feature>
<dbReference type="Gene3D" id="1.25.40.10">
    <property type="entry name" value="Tetratricopeptide repeat domain"/>
    <property type="match status" value="1"/>
</dbReference>
<protein>
    <recommendedName>
        <fullName evidence="4">Transcriptional regulator</fullName>
    </recommendedName>
</protein>
<dbReference type="Proteomes" id="UP000635387">
    <property type="component" value="Unassembled WGS sequence"/>
</dbReference>
<evidence type="ECO:0000256" key="1">
    <source>
        <dbReference type="SAM" id="MobiDB-lite"/>
    </source>
</evidence>